<proteinExistence type="predicted"/>
<dbReference type="PROSITE" id="PS51819">
    <property type="entry name" value="VOC"/>
    <property type="match status" value="1"/>
</dbReference>
<dbReference type="InterPro" id="IPR037523">
    <property type="entry name" value="VOC_core"/>
</dbReference>
<dbReference type="Proteomes" id="UP000631694">
    <property type="component" value="Unassembled WGS sequence"/>
</dbReference>
<dbReference type="Gene3D" id="3.10.180.10">
    <property type="entry name" value="2,3-Dihydroxybiphenyl 1,2-Dioxygenase, domain 1"/>
    <property type="match status" value="1"/>
</dbReference>
<name>A0A931MZP1_9HYPH</name>
<dbReference type="SUPFAM" id="SSF54593">
    <property type="entry name" value="Glyoxalase/Bleomycin resistance protein/Dihydroxybiphenyl dioxygenase"/>
    <property type="match status" value="1"/>
</dbReference>
<dbReference type="RefSeq" id="WP_197312300.1">
    <property type="nucleotide sequence ID" value="NZ_JADZLT010000053.1"/>
</dbReference>
<protein>
    <submittedName>
        <fullName evidence="2">VOC family protein</fullName>
    </submittedName>
</protein>
<reference evidence="2" key="1">
    <citation type="submission" date="2020-12" db="EMBL/GenBank/DDBJ databases">
        <title>Methylobrevis albus sp. nov., isolated from fresh water lack sediment.</title>
        <authorList>
            <person name="Zou Q."/>
        </authorList>
    </citation>
    <scope>NUCLEOTIDE SEQUENCE</scope>
    <source>
        <strain evidence="2">L22</strain>
    </source>
</reference>
<organism evidence="2 3">
    <name type="scientific">Methylobrevis albus</name>
    <dbReference type="NCBI Taxonomy" id="2793297"/>
    <lineage>
        <taxon>Bacteria</taxon>
        <taxon>Pseudomonadati</taxon>
        <taxon>Pseudomonadota</taxon>
        <taxon>Alphaproteobacteria</taxon>
        <taxon>Hyphomicrobiales</taxon>
        <taxon>Pleomorphomonadaceae</taxon>
        <taxon>Methylobrevis</taxon>
    </lineage>
</organism>
<sequence>MPIPKHIHLVTLGVADVARATAFYERLGWTKAGASQESVTFIQLSGLVLGLFGWNDLAADAGLPAEGSGFRGVALAINADSPDEVDAIIQAAVDAGASLVKAAEKVFWGGYSGYYADPDGHLWEVAHNPFFAKDAAGHLALD</sequence>
<dbReference type="PANTHER" id="PTHR36503:SF1">
    <property type="entry name" value="BLR2520 PROTEIN"/>
    <property type="match status" value="1"/>
</dbReference>
<evidence type="ECO:0000313" key="3">
    <source>
        <dbReference type="Proteomes" id="UP000631694"/>
    </source>
</evidence>
<dbReference type="CDD" id="cd07251">
    <property type="entry name" value="VOC_like"/>
    <property type="match status" value="1"/>
</dbReference>
<dbReference type="AlphaFoldDB" id="A0A931MZP1"/>
<dbReference type="InterPro" id="IPR004360">
    <property type="entry name" value="Glyas_Fos-R_dOase_dom"/>
</dbReference>
<dbReference type="InterPro" id="IPR029068">
    <property type="entry name" value="Glyas_Bleomycin-R_OHBP_Dase"/>
</dbReference>
<feature type="domain" description="VOC" evidence="1">
    <location>
        <begin position="6"/>
        <end position="128"/>
    </location>
</feature>
<dbReference type="EMBL" id="JADZLT010000053">
    <property type="protein sequence ID" value="MBH0239215.1"/>
    <property type="molecule type" value="Genomic_DNA"/>
</dbReference>
<dbReference type="Pfam" id="PF00903">
    <property type="entry name" value="Glyoxalase"/>
    <property type="match status" value="1"/>
</dbReference>
<gene>
    <name evidence="2" type="ORF">I5731_15420</name>
</gene>
<comment type="caution">
    <text evidence="2">The sequence shown here is derived from an EMBL/GenBank/DDBJ whole genome shotgun (WGS) entry which is preliminary data.</text>
</comment>
<accession>A0A931MZP1</accession>
<evidence type="ECO:0000259" key="1">
    <source>
        <dbReference type="PROSITE" id="PS51819"/>
    </source>
</evidence>
<evidence type="ECO:0000313" key="2">
    <source>
        <dbReference type="EMBL" id="MBH0239215.1"/>
    </source>
</evidence>
<dbReference type="PANTHER" id="PTHR36503">
    <property type="entry name" value="BLR2520 PROTEIN"/>
    <property type="match status" value="1"/>
</dbReference>
<keyword evidence="3" id="KW-1185">Reference proteome</keyword>